<evidence type="ECO:0000313" key="2">
    <source>
        <dbReference type="EMBL" id="GAA2031933.1"/>
    </source>
</evidence>
<reference evidence="3" key="1">
    <citation type="journal article" date="2019" name="Int. J. Syst. Evol. Microbiol.">
        <title>The Global Catalogue of Microorganisms (GCM) 10K type strain sequencing project: providing services to taxonomists for standard genome sequencing and annotation.</title>
        <authorList>
            <consortium name="The Broad Institute Genomics Platform"/>
            <consortium name="The Broad Institute Genome Sequencing Center for Infectious Disease"/>
            <person name="Wu L."/>
            <person name="Ma J."/>
        </authorList>
    </citation>
    <scope>NUCLEOTIDE SEQUENCE [LARGE SCALE GENOMIC DNA]</scope>
    <source>
        <strain evidence="3">JCM 16014</strain>
    </source>
</reference>
<dbReference type="PANTHER" id="PTHR40260:SF2">
    <property type="entry name" value="BLR8190 PROTEIN"/>
    <property type="match status" value="1"/>
</dbReference>
<dbReference type="Pfam" id="PF07110">
    <property type="entry name" value="EthD"/>
    <property type="match status" value="1"/>
</dbReference>
<dbReference type="SUPFAM" id="SSF54909">
    <property type="entry name" value="Dimeric alpha+beta barrel"/>
    <property type="match status" value="1"/>
</dbReference>
<dbReference type="Proteomes" id="UP001500751">
    <property type="component" value="Unassembled WGS sequence"/>
</dbReference>
<feature type="domain" description="EthD" evidence="1">
    <location>
        <begin position="32"/>
        <end position="107"/>
    </location>
</feature>
<accession>A0ABP5FUF9</accession>
<evidence type="ECO:0000259" key="1">
    <source>
        <dbReference type="Pfam" id="PF07110"/>
    </source>
</evidence>
<organism evidence="2 3">
    <name type="scientific">Catenulispora yoronensis</name>
    <dbReference type="NCBI Taxonomy" id="450799"/>
    <lineage>
        <taxon>Bacteria</taxon>
        <taxon>Bacillati</taxon>
        <taxon>Actinomycetota</taxon>
        <taxon>Actinomycetes</taxon>
        <taxon>Catenulisporales</taxon>
        <taxon>Catenulisporaceae</taxon>
        <taxon>Catenulispora</taxon>
    </lineage>
</organism>
<keyword evidence="3" id="KW-1185">Reference proteome</keyword>
<dbReference type="PANTHER" id="PTHR40260">
    <property type="entry name" value="BLR8190 PROTEIN"/>
    <property type="match status" value="1"/>
</dbReference>
<dbReference type="Gene3D" id="3.30.70.100">
    <property type="match status" value="1"/>
</dbReference>
<gene>
    <name evidence="2" type="ORF">GCM10009839_34980</name>
</gene>
<dbReference type="NCBIfam" id="TIGR02118">
    <property type="entry name" value="EthD family reductase"/>
    <property type="match status" value="1"/>
</dbReference>
<protein>
    <recommendedName>
        <fullName evidence="1">EthD domain-containing protein</fullName>
    </recommendedName>
</protein>
<name>A0ABP5FUF9_9ACTN</name>
<sequence>MDTDTDTDTQTNTNTSAGTATTTARFYFYYEQPTDPAAFDRHYRDVHIPLARRLPGLRSYTITDNAVAVRGEAFFRVAELCWDSMEDLQASFASPEGLACAQDVENLLRYTDGRAVIVGAPESLL</sequence>
<dbReference type="RefSeq" id="WP_344666664.1">
    <property type="nucleotide sequence ID" value="NZ_BAAAQN010000018.1"/>
</dbReference>
<comment type="caution">
    <text evidence="2">The sequence shown here is derived from an EMBL/GenBank/DDBJ whole genome shotgun (WGS) entry which is preliminary data.</text>
</comment>
<proteinExistence type="predicted"/>
<evidence type="ECO:0000313" key="3">
    <source>
        <dbReference type="Proteomes" id="UP001500751"/>
    </source>
</evidence>
<dbReference type="EMBL" id="BAAAQN010000018">
    <property type="protein sequence ID" value="GAA2031933.1"/>
    <property type="molecule type" value="Genomic_DNA"/>
</dbReference>
<dbReference type="InterPro" id="IPR009799">
    <property type="entry name" value="EthD_dom"/>
</dbReference>
<dbReference type="InterPro" id="IPR011008">
    <property type="entry name" value="Dimeric_a/b-barrel"/>
</dbReference>